<dbReference type="Pfam" id="PF19663">
    <property type="entry name" value="DUF6166"/>
    <property type="match status" value="1"/>
</dbReference>
<accession>A0A2Z3H4B1</accession>
<dbReference type="KEGG" id="gog:C1280_20735"/>
<dbReference type="RefSeq" id="WP_010040984.1">
    <property type="nucleotide sequence ID" value="NZ_CP025958.1"/>
</dbReference>
<keyword evidence="2" id="KW-1185">Reference proteome</keyword>
<dbReference type="EMBL" id="CP025958">
    <property type="protein sequence ID" value="AWM39172.1"/>
    <property type="molecule type" value="Genomic_DNA"/>
</dbReference>
<organism evidence="1 2">
    <name type="scientific">Gemmata obscuriglobus</name>
    <dbReference type="NCBI Taxonomy" id="114"/>
    <lineage>
        <taxon>Bacteria</taxon>
        <taxon>Pseudomonadati</taxon>
        <taxon>Planctomycetota</taxon>
        <taxon>Planctomycetia</taxon>
        <taxon>Gemmatales</taxon>
        <taxon>Gemmataceae</taxon>
        <taxon>Gemmata</taxon>
    </lineage>
</organism>
<protein>
    <submittedName>
        <fullName evidence="1">Uncharacterized protein</fullName>
    </submittedName>
</protein>
<reference evidence="1 2" key="1">
    <citation type="submission" date="2018-01" db="EMBL/GenBank/DDBJ databases">
        <title>G. obscuriglobus.</title>
        <authorList>
            <person name="Franke J."/>
            <person name="Blomberg W."/>
            <person name="Selmecki A."/>
        </authorList>
    </citation>
    <scope>NUCLEOTIDE SEQUENCE [LARGE SCALE GENOMIC DNA]</scope>
    <source>
        <strain evidence="1 2">DSM 5831</strain>
    </source>
</reference>
<evidence type="ECO:0000313" key="1">
    <source>
        <dbReference type="EMBL" id="AWM39172.1"/>
    </source>
</evidence>
<evidence type="ECO:0000313" key="2">
    <source>
        <dbReference type="Proteomes" id="UP000245802"/>
    </source>
</evidence>
<sequence>MFGPDQFHKRVAGDGASVTDRPTVKYVGVRTDTGVTVAREDDRGGIHPLAARTDLKNHSPAGFEWGYGGSGPAQLALAVLADALGAERALASYQKFKSRVVAKLARTTWELSRDEVVAWYRQLTAEPDSQPE</sequence>
<dbReference type="AlphaFoldDB" id="A0A2Z3H4B1"/>
<name>A0A2Z3H4B1_9BACT</name>
<proteinExistence type="predicted"/>
<gene>
    <name evidence="1" type="ORF">C1280_20735</name>
</gene>
<dbReference type="InterPro" id="IPR046164">
    <property type="entry name" value="DUF6166"/>
</dbReference>
<dbReference type="Proteomes" id="UP000245802">
    <property type="component" value="Chromosome"/>
</dbReference>